<reference evidence="2 3" key="1">
    <citation type="submission" date="2015-02" db="EMBL/GenBank/DDBJ databases">
        <title>Improved understanding of the partial-nitritation anammox process through 23 genomes representing the majority of the microbial community.</title>
        <authorList>
            <person name="Speth D.R."/>
            <person name="In T Zandt M."/>
            <person name="Guerrero Cruz S."/>
            <person name="Jetten M.S."/>
            <person name="Dutilh B.E."/>
        </authorList>
    </citation>
    <scope>NUCLEOTIDE SEQUENCE [LARGE SCALE GENOMIC DNA]</scope>
    <source>
        <strain evidence="2">OLB20</strain>
    </source>
</reference>
<keyword evidence="1" id="KW-0175">Coiled coil</keyword>
<protein>
    <submittedName>
        <fullName evidence="2">Uncharacterized protein</fullName>
    </submittedName>
</protein>
<evidence type="ECO:0000313" key="2">
    <source>
        <dbReference type="EMBL" id="KXK26770.1"/>
    </source>
</evidence>
<dbReference type="PANTHER" id="PTHR41259:SF1">
    <property type="entry name" value="DOUBLE-STRAND BREAK REPAIR RAD50 ATPASE, PUTATIVE-RELATED"/>
    <property type="match status" value="1"/>
</dbReference>
<evidence type="ECO:0000313" key="3">
    <source>
        <dbReference type="Proteomes" id="UP000070457"/>
    </source>
</evidence>
<proteinExistence type="predicted"/>
<dbReference type="AlphaFoldDB" id="A0A136LYM2"/>
<dbReference type="Proteomes" id="UP000070457">
    <property type="component" value="Unassembled WGS sequence"/>
</dbReference>
<sequence length="255" mass="29054">MNARLEGMLSGKSADELRTEQVELLNAKKELEHSELTDDVKHARLSSDEYLRKRRELDMLKLERKREEQKTTASQVRQEDAPVDREMIVSLEEQLAAAQQRLAYHKRREQVVGLVLQELAKAVKATASSAQKVVSAAIEQHLGTITGGRYTEARLRDDLAVEVFSAEKNDWVVPTEALSAGTVDQIYFLARLAFLKTIAGNNPVPLLLDDPFVTCDAPRRLQIRAILEKYKDEYQILFFTHYPEYEDWGDNVIAL</sequence>
<feature type="coiled-coil region" evidence="1">
    <location>
        <begin position="14"/>
        <end position="108"/>
    </location>
</feature>
<evidence type="ECO:0000256" key="1">
    <source>
        <dbReference type="SAM" id="Coils"/>
    </source>
</evidence>
<dbReference type="PANTHER" id="PTHR41259">
    <property type="entry name" value="DOUBLE-STRAND BREAK REPAIR RAD50 ATPASE, PUTATIVE-RELATED"/>
    <property type="match status" value="1"/>
</dbReference>
<comment type="caution">
    <text evidence="2">The sequence shown here is derived from an EMBL/GenBank/DDBJ whole genome shotgun (WGS) entry which is preliminary data.</text>
</comment>
<dbReference type="Gene3D" id="3.40.50.300">
    <property type="entry name" value="P-loop containing nucleotide triphosphate hydrolases"/>
    <property type="match status" value="1"/>
</dbReference>
<dbReference type="InterPro" id="IPR027417">
    <property type="entry name" value="P-loop_NTPase"/>
</dbReference>
<dbReference type="EMBL" id="JYNZ01000003">
    <property type="protein sequence ID" value="KXK26770.1"/>
    <property type="molecule type" value="Genomic_DNA"/>
</dbReference>
<gene>
    <name evidence="2" type="ORF">TR69_WS6001000791</name>
</gene>
<accession>A0A136LYM2</accession>
<organism evidence="2 3">
    <name type="scientific">candidate division WS6 bacterium OLB20</name>
    <dbReference type="NCBI Taxonomy" id="1617426"/>
    <lineage>
        <taxon>Bacteria</taxon>
        <taxon>Candidatus Dojkabacteria</taxon>
    </lineage>
</organism>
<dbReference type="SUPFAM" id="SSF52540">
    <property type="entry name" value="P-loop containing nucleoside triphosphate hydrolases"/>
    <property type="match status" value="1"/>
</dbReference>
<name>A0A136LYM2_9BACT</name>
<dbReference type="STRING" id="1617426.TR69_WS6001000791"/>